<evidence type="ECO:0000256" key="3">
    <source>
        <dbReference type="ARBA" id="ARBA00023027"/>
    </source>
</evidence>
<dbReference type="RefSeq" id="WP_183672947.1">
    <property type="nucleotide sequence ID" value="NZ_CBCRYX010000001.1"/>
</dbReference>
<dbReference type="Proteomes" id="UP000579136">
    <property type="component" value="Unassembled WGS sequence"/>
</dbReference>
<feature type="binding site" evidence="5">
    <location>
        <begin position="119"/>
        <end position="121"/>
    </location>
    <ligand>
        <name>NAD(+)</name>
        <dbReference type="ChEBI" id="CHEBI:57540"/>
    </ligand>
</feature>
<feature type="active site" description="Proton acceptor" evidence="4">
    <location>
        <position position="174"/>
    </location>
</feature>
<dbReference type="AlphaFoldDB" id="A0A9Q2HF75"/>
<dbReference type="InterPro" id="IPR036291">
    <property type="entry name" value="NAD(P)-bd_dom_sf"/>
</dbReference>
<evidence type="ECO:0000256" key="1">
    <source>
        <dbReference type="ARBA" id="ARBA00006054"/>
    </source>
</evidence>
<feature type="binding site" evidence="5">
    <location>
        <position position="33"/>
    </location>
    <ligand>
        <name>NAD(+)</name>
        <dbReference type="ChEBI" id="CHEBI:57540"/>
    </ligand>
</feature>
<reference evidence="9 10" key="1">
    <citation type="submission" date="2020-08" db="EMBL/GenBank/DDBJ databases">
        <title>Genomic Encyclopedia of Type Strains, Phase IV (KMG-IV): sequencing the most valuable type-strain genomes for metagenomic binning, comparative biology and taxonomic classification.</title>
        <authorList>
            <person name="Goeker M."/>
        </authorList>
    </citation>
    <scope>NUCLEOTIDE SEQUENCE [LARGE SCALE GENOMIC DNA]</scope>
    <source>
        <strain evidence="9 10">DSM 19163</strain>
    </source>
</reference>
<evidence type="ECO:0000313" key="9">
    <source>
        <dbReference type="EMBL" id="MBB5175526.1"/>
    </source>
</evidence>
<comment type="caution">
    <text evidence="9">The sequence shown here is derived from an EMBL/GenBank/DDBJ whole genome shotgun (WGS) entry which is preliminary data.</text>
</comment>
<comment type="similarity">
    <text evidence="1">Belongs to the LDH/MDH superfamily. LDH family.</text>
</comment>
<dbReference type="InterPro" id="IPR001557">
    <property type="entry name" value="L-lactate/malate_DH"/>
</dbReference>
<gene>
    <name evidence="9" type="ORF">HNQ45_000396</name>
</gene>
<dbReference type="GO" id="GO:0006089">
    <property type="term" value="P:lactate metabolic process"/>
    <property type="evidence" value="ECO:0007669"/>
    <property type="project" value="TreeGrafter"/>
</dbReference>
<dbReference type="SUPFAM" id="SSF56327">
    <property type="entry name" value="LDH C-terminal domain-like"/>
    <property type="match status" value="1"/>
</dbReference>
<dbReference type="PRINTS" id="PR00086">
    <property type="entry name" value="LLDHDRGNASE"/>
</dbReference>
<dbReference type="PANTHER" id="PTHR43128:SF16">
    <property type="entry name" value="L-LACTATE DEHYDROGENASE"/>
    <property type="match status" value="1"/>
</dbReference>
<dbReference type="Gene3D" id="3.40.50.720">
    <property type="entry name" value="NAD(P)-binding Rossmann-like Domain"/>
    <property type="match status" value="1"/>
</dbReference>
<evidence type="ECO:0000256" key="6">
    <source>
        <dbReference type="RuleBase" id="RU003369"/>
    </source>
</evidence>
<sequence>MSKLGIIGLGRVGSQILTDVQREQLFKEIVLIDENEKVARGEALDHHHVTGANGTPRVKIYAGSYDDLKDADLVIITASIVTEANMADRVALAKGNKKIIEDVIKNIESVTKEAIILNVSNPVDTITYIGSKHYDKKKIIGTGTMLETARFKTLISDHYDIDPKSIDAFVIGEHGKHAVPVWSKVRIFGMDLEEFERLTGKPSIDKDKVTESIDQVAFEVFSNKGWTNSAISRITVDLAKSVVFDEKSIYSVTSESNEYGYKEVAYGLPTIIGKDGIEQRLEIELSDDEQSALTEAVEYIKQAIEL</sequence>
<dbReference type="Pfam" id="PF00056">
    <property type="entry name" value="Ldh_1_N"/>
    <property type="match status" value="1"/>
</dbReference>
<evidence type="ECO:0000313" key="10">
    <source>
        <dbReference type="Proteomes" id="UP000579136"/>
    </source>
</evidence>
<evidence type="ECO:0000256" key="2">
    <source>
        <dbReference type="ARBA" id="ARBA00023002"/>
    </source>
</evidence>
<evidence type="ECO:0000259" key="7">
    <source>
        <dbReference type="Pfam" id="PF00056"/>
    </source>
</evidence>
<evidence type="ECO:0000256" key="4">
    <source>
        <dbReference type="PIRSR" id="PIRSR000102-1"/>
    </source>
</evidence>
<dbReference type="Gene3D" id="3.90.110.10">
    <property type="entry name" value="Lactate dehydrogenase/glycoside hydrolase, family 4, C-terminal"/>
    <property type="match status" value="1"/>
</dbReference>
<feature type="binding site" evidence="5">
    <location>
        <position position="96"/>
    </location>
    <ligand>
        <name>NAD(+)</name>
        <dbReference type="ChEBI" id="CHEBI:57540"/>
    </ligand>
</feature>
<dbReference type="PIRSF" id="PIRSF000102">
    <property type="entry name" value="Lac_mal_DH"/>
    <property type="match status" value="1"/>
</dbReference>
<dbReference type="EC" id="1.1.1.27" evidence="9"/>
<keyword evidence="2 6" id="KW-0560">Oxidoreductase</keyword>
<dbReference type="InterPro" id="IPR015955">
    <property type="entry name" value="Lactate_DH/Glyco_Ohase_4_C"/>
</dbReference>
<dbReference type="PANTHER" id="PTHR43128">
    <property type="entry name" value="L-2-HYDROXYCARBOXYLATE DEHYDROGENASE (NAD(P)(+))"/>
    <property type="match status" value="1"/>
</dbReference>
<feature type="domain" description="Lactate/malate dehydrogenase N-terminal" evidence="7">
    <location>
        <begin position="3"/>
        <end position="141"/>
    </location>
</feature>
<evidence type="ECO:0000256" key="5">
    <source>
        <dbReference type="PIRSR" id="PIRSR000102-3"/>
    </source>
</evidence>
<organism evidence="9 10">
    <name type="scientific">Nosocomiicoccus ampullae</name>
    <dbReference type="NCBI Taxonomy" id="489910"/>
    <lineage>
        <taxon>Bacteria</taxon>
        <taxon>Bacillati</taxon>
        <taxon>Bacillota</taxon>
        <taxon>Bacilli</taxon>
        <taxon>Bacillales</taxon>
        <taxon>Staphylococcaceae</taxon>
        <taxon>Nosocomiicoccus</taxon>
    </lineage>
</organism>
<dbReference type="InterPro" id="IPR001236">
    <property type="entry name" value="Lactate/malate_DH_N"/>
</dbReference>
<dbReference type="Pfam" id="PF02866">
    <property type="entry name" value="Ldh_1_C"/>
    <property type="match status" value="1"/>
</dbReference>
<keyword evidence="10" id="KW-1185">Reference proteome</keyword>
<protein>
    <submittedName>
        <fullName evidence="9">L-lactate dehydrogenase</fullName>
        <ecNumber evidence="9">1.1.1.27</ecNumber>
    </submittedName>
</protein>
<dbReference type="EMBL" id="JACHHF010000002">
    <property type="protein sequence ID" value="MBB5175526.1"/>
    <property type="molecule type" value="Genomic_DNA"/>
</dbReference>
<feature type="domain" description="Lactate/malate dehydrogenase C-terminal" evidence="8">
    <location>
        <begin position="144"/>
        <end position="305"/>
    </location>
</feature>
<dbReference type="SUPFAM" id="SSF51735">
    <property type="entry name" value="NAD(P)-binding Rossmann-fold domains"/>
    <property type="match status" value="1"/>
</dbReference>
<keyword evidence="3 5" id="KW-0520">NAD</keyword>
<proteinExistence type="inferred from homology"/>
<evidence type="ECO:0000259" key="8">
    <source>
        <dbReference type="Pfam" id="PF02866"/>
    </source>
</evidence>
<feature type="binding site" evidence="5">
    <location>
        <begin position="8"/>
        <end position="13"/>
    </location>
    <ligand>
        <name>NAD(+)</name>
        <dbReference type="ChEBI" id="CHEBI:57540"/>
    </ligand>
</feature>
<dbReference type="GO" id="GO:0004459">
    <property type="term" value="F:L-lactate dehydrogenase (NAD+) activity"/>
    <property type="evidence" value="ECO:0007669"/>
    <property type="project" value="UniProtKB-EC"/>
</dbReference>
<name>A0A9Q2HF75_9STAP</name>
<dbReference type="InterPro" id="IPR022383">
    <property type="entry name" value="Lactate/malate_DH_C"/>
</dbReference>
<accession>A0A9Q2HF75</accession>